<protein>
    <recommendedName>
        <fullName evidence="5">AAA ATPase domain-containing protein</fullName>
    </recommendedName>
</protein>
<keyword evidence="4" id="KW-1185">Reference proteome</keyword>
<accession>A0A1I3PLV1</accession>
<evidence type="ECO:0000259" key="1">
    <source>
        <dbReference type="Pfam" id="PF12476"/>
    </source>
</evidence>
<dbReference type="SUPFAM" id="SSF52540">
    <property type="entry name" value="P-loop containing nucleoside triphosphate hydrolases"/>
    <property type="match status" value="1"/>
</dbReference>
<dbReference type="PANTHER" id="PTHR43581">
    <property type="entry name" value="ATP/GTP PHOSPHATASE"/>
    <property type="match status" value="1"/>
</dbReference>
<evidence type="ECO:0000313" key="3">
    <source>
        <dbReference type="EMBL" id="SFJ22482.1"/>
    </source>
</evidence>
<dbReference type="STRING" id="425504.SAMN05216206_3744"/>
<dbReference type="EMBL" id="FOQL01000006">
    <property type="protein sequence ID" value="SFJ22482.1"/>
    <property type="molecule type" value="Genomic_DNA"/>
</dbReference>
<dbReference type="Pfam" id="PF13175">
    <property type="entry name" value="AAA_15"/>
    <property type="match status" value="1"/>
</dbReference>
<name>A0A1I3PLV1_9PSED</name>
<dbReference type="Gene3D" id="3.40.50.300">
    <property type="entry name" value="P-loop containing nucleotide triphosphate hydrolases"/>
    <property type="match status" value="1"/>
</dbReference>
<dbReference type="InterPro" id="IPR051396">
    <property type="entry name" value="Bact_Antivir_Def_Nuclease"/>
</dbReference>
<dbReference type="InterPro" id="IPR041685">
    <property type="entry name" value="AAA_GajA/Old/RecF-like"/>
</dbReference>
<dbReference type="InterPro" id="IPR022532">
    <property type="entry name" value="DUF3696"/>
</dbReference>
<feature type="domain" description="DUF3696" evidence="1">
    <location>
        <begin position="476"/>
        <end position="517"/>
    </location>
</feature>
<dbReference type="OrthoDB" id="3322489at2"/>
<dbReference type="PANTHER" id="PTHR43581:SF2">
    <property type="entry name" value="EXCINUCLEASE ATPASE SUBUNIT"/>
    <property type="match status" value="1"/>
</dbReference>
<gene>
    <name evidence="3" type="ORF">SAMN05216206_3744</name>
</gene>
<evidence type="ECO:0000313" key="4">
    <source>
        <dbReference type="Proteomes" id="UP000243606"/>
    </source>
</evidence>
<dbReference type="Proteomes" id="UP000243606">
    <property type="component" value="Unassembled WGS sequence"/>
</dbReference>
<reference evidence="4" key="1">
    <citation type="submission" date="2016-10" db="EMBL/GenBank/DDBJ databases">
        <authorList>
            <person name="Varghese N."/>
            <person name="Submissions S."/>
        </authorList>
    </citation>
    <scope>NUCLEOTIDE SEQUENCE [LARGE SCALE GENOMIC DNA]</scope>
    <source>
        <strain evidence="4">LMG 24016</strain>
    </source>
</reference>
<dbReference type="Pfam" id="PF12476">
    <property type="entry name" value="DUF3696"/>
    <property type="match status" value="1"/>
</dbReference>
<organism evidence="3 4">
    <name type="scientific">Pseudomonas guineae</name>
    <dbReference type="NCBI Taxonomy" id="425504"/>
    <lineage>
        <taxon>Bacteria</taxon>
        <taxon>Pseudomonadati</taxon>
        <taxon>Pseudomonadota</taxon>
        <taxon>Gammaproteobacteria</taxon>
        <taxon>Pseudomonadales</taxon>
        <taxon>Pseudomonadaceae</taxon>
        <taxon>Pseudomonas</taxon>
    </lineage>
</organism>
<evidence type="ECO:0008006" key="5">
    <source>
        <dbReference type="Google" id="ProtNLM"/>
    </source>
</evidence>
<dbReference type="InterPro" id="IPR027417">
    <property type="entry name" value="P-loop_NTPase"/>
</dbReference>
<dbReference type="RefSeq" id="WP_090244761.1">
    <property type="nucleotide sequence ID" value="NZ_FOQL01000006.1"/>
</dbReference>
<proteinExistence type="predicted"/>
<evidence type="ECO:0000259" key="2">
    <source>
        <dbReference type="Pfam" id="PF13175"/>
    </source>
</evidence>
<dbReference type="AlphaFoldDB" id="A0A1I3PLV1"/>
<sequence>MLEYIRIKNLRSLEDTKEVQISPVTVLLGENSSGKSTFLRIFPLLKQSVETNTRSPVLWYGKYVDFGDFDQALSRNNEGKEISLIFGLAVPRIIITSPVLWQRTPRISVNSDDTLNVVIEIRLTSRGKDGLTRTAGLTIKIEDNEIEIGINEQGKVSKLNVNKHDYTAYADLFSYTQAVKLLPNIFAKQEEPALYRWRSKPPPEKLRQHILKELSQFLHGKSGEAALSSAYMNIKAGSKKQMYNSFRKASSTLTWQKRTSATDPKSSGIQELLNLILISRIPSIIPALDEVLDATFRRVSYTAPLRASAERYYRSQDLSVAELDSKGENLTMFVRNLSEREKQQLDNWTRREFGFKLDVKYSGGHVTAGIEYEGSGESFNLTDMGFGFSQVMPIIVQIWTLIHRASRLPEDNYIYTYVIEQPELHLHPRLQAKLAEALIKAVIHARKHAIKINLVLETHSEAIVNKIGLMTASGEISHTDANIIIFSKETEKSETRVSSSRFDEHGVLSNWPYGFFDIEV</sequence>
<feature type="domain" description="Endonuclease GajA/Old nuclease/RecF-like AAA" evidence="2">
    <location>
        <begin position="1"/>
        <end position="464"/>
    </location>
</feature>